<dbReference type="EMBL" id="CM027689">
    <property type="protein sequence ID" value="KAG0514433.1"/>
    <property type="molecule type" value="Genomic_DNA"/>
</dbReference>
<sequence>MSSRLQTLTNPVLTTRSCRREGGRLASEDEFRWGRGSGGRRDLQDPALDDEVVGGGRGVGDGSRRGWGGASPNEPSDATA</sequence>
<name>A0A921Q415_SORBI</name>
<organism evidence="2 3">
    <name type="scientific">Sorghum bicolor</name>
    <name type="common">Sorghum</name>
    <name type="synonym">Sorghum vulgare</name>
    <dbReference type="NCBI Taxonomy" id="4558"/>
    <lineage>
        <taxon>Eukaryota</taxon>
        <taxon>Viridiplantae</taxon>
        <taxon>Streptophyta</taxon>
        <taxon>Embryophyta</taxon>
        <taxon>Tracheophyta</taxon>
        <taxon>Spermatophyta</taxon>
        <taxon>Magnoliopsida</taxon>
        <taxon>Liliopsida</taxon>
        <taxon>Poales</taxon>
        <taxon>Poaceae</taxon>
        <taxon>PACMAD clade</taxon>
        <taxon>Panicoideae</taxon>
        <taxon>Andropogonodae</taxon>
        <taxon>Andropogoneae</taxon>
        <taxon>Sorghinae</taxon>
        <taxon>Sorghum</taxon>
    </lineage>
</organism>
<evidence type="ECO:0000256" key="1">
    <source>
        <dbReference type="SAM" id="MobiDB-lite"/>
    </source>
</evidence>
<proteinExistence type="predicted"/>
<feature type="compositionally biased region" description="Polar residues" evidence="1">
    <location>
        <begin position="1"/>
        <end position="16"/>
    </location>
</feature>
<comment type="caution">
    <text evidence="2">The sequence shown here is derived from an EMBL/GenBank/DDBJ whole genome shotgun (WGS) entry which is preliminary data.</text>
</comment>
<feature type="compositionally biased region" description="Basic and acidic residues" evidence="1">
    <location>
        <begin position="18"/>
        <end position="44"/>
    </location>
</feature>
<evidence type="ECO:0000313" key="3">
    <source>
        <dbReference type="Proteomes" id="UP000807115"/>
    </source>
</evidence>
<reference evidence="2" key="2">
    <citation type="submission" date="2020-10" db="EMBL/GenBank/DDBJ databases">
        <authorList>
            <person name="Cooper E.A."/>
            <person name="Brenton Z.W."/>
            <person name="Flinn B.S."/>
            <person name="Jenkins J."/>
            <person name="Shu S."/>
            <person name="Flowers D."/>
            <person name="Luo F."/>
            <person name="Wang Y."/>
            <person name="Xia P."/>
            <person name="Barry K."/>
            <person name="Daum C."/>
            <person name="Lipzen A."/>
            <person name="Yoshinaga Y."/>
            <person name="Schmutz J."/>
            <person name="Saski C."/>
            <person name="Vermerris W."/>
            <person name="Kresovich S."/>
        </authorList>
    </citation>
    <scope>NUCLEOTIDE SEQUENCE</scope>
</reference>
<dbReference type="Proteomes" id="UP000807115">
    <property type="component" value="Chromosome 10"/>
</dbReference>
<reference evidence="2" key="1">
    <citation type="journal article" date="2019" name="BMC Genomics">
        <title>A new reference genome for Sorghum bicolor reveals high levels of sequence similarity between sweet and grain genotypes: implications for the genetics of sugar metabolism.</title>
        <authorList>
            <person name="Cooper E.A."/>
            <person name="Brenton Z.W."/>
            <person name="Flinn B.S."/>
            <person name="Jenkins J."/>
            <person name="Shu S."/>
            <person name="Flowers D."/>
            <person name="Luo F."/>
            <person name="Wang Y."/>
            <person name="Xia P."/>
            <person name="Barry K."/>
            <person name="Daum C."/>
            <person name="Lipzen A."/>
            <person name="Yoshinaga Y."/>
            <person name="Schmutz J."/>
            <person name="Saski C."/>
            <person name="Vermerris W."/>
            <person name="Kresovich S."/>
        </authorList>
    </citation>
    <scope>NUCLEOTIDE SEQUENCE</scope>
</reference>
<protein>
    <submittedName>
        <fullName evidence="2">Uncharacterized protein</fullName>
    </submittedName>
</protein>
<dbReference type="AlphaFoldDB" id="A0A921Q415"/>
<feature type="compositionally biased region" description="Gly residues" evidence="1">
    <location>
        <begin position="53"/>
        <end position="69"/>
    </location>
</feature>
<accession>A0A921Q415</accession>
<feature type="region of interest" description="Disordered" evidence="1">
    <location>
        <begin position="1"/>
        <end position="80"/>
    </location>
</feature>
<evidence type="ECO:0000313" key="2">
    <source>
        <dbReference type="EMBL" id="KAG0514433.1"/>
    </source>
</evidence>
<gene>
    <name evidence="2" type="ORF">BDA96_10G191200</name>
</gene>